<dbReference type="InterPro" id="IPR002104">
    <property type="entry name" value="Integrase_catalytic"/>
</dbReference>
<organism evidence="5 6">
    <name type="scientific">Comamonas testosteroni</name>
    <name type="common">Pseudomonas testosteroni</name>
    <dbReference type="NCBI Taxonomy" id="285"/>
    <lineage>
        <taxon>Bacteria</taxon>
        <taxon>Pseudomonadati</taxon>
        <taxon>Pseudomonadota</taxon>
        <taxon>Betaproteobacteria</taxon>
        <taxon>Burkholderiales</taxon>
        <taxon>Comamonadaceae</taxon>
        <taxon>Comamonas</taxon>
    </lineage>
</organism>
<dbReference type="GO" id="GO:0003677">
    <property type="term" value="F:DNA binding"/>
    <property type="evidence" value="ECO:0007669"/>
    <property type="project" value="UniProtKB-KW"/>
</dbReference>
<accession>A0A5A7MMH8</accession>
<evidence type="ECO:0000259" key="4">
    <source>
        <dbReference type="PROSITE" id="PS51898"/>
    </source>
</evidence>
<comment type="caution">
    <text evidence="5">The sequence shown here is derived from an EMBL/GenBank/DDBJ whole genome shotgun (WGS) entry which is preliminary data.</text>
</comment>
<dbReference type="Gene3D" id="1.10.443.10">
    <property type="entry name" value="Intergrase catalytic core"/>
    <property type="match status" value="1"/>
</dbReference>
<dbReference type="CDD" id="cd00796">
    <property type="entry name" value="INT_Rci_Hp1_C"/>
    <property type="match status" value="1"/>
</dbReference>
<keyword evidence="1" id="KW-0229">DNA integration</keyword>
<dbReference type="PANTHER" id="PTHR30349:SF94">
    <property type="entry name" value="INTEGRASE_RECOMBINASE HI_1414-RELATED"/>
    <property type="match status" value="1"/>
</dbReference>
<gene>
    <name evidence="5" type="ORF">CTTA_4979</name>
</gene>
<dbReference type="InterPro" id="IPR011010">
    <property type="entry name" value="DNA_brk_join_enz"/>
</dbReference>
<dbReference type="Proteomes" id="UP000323105">
    <property type="component" value="Unassembled WGS sequence"/>
</dbReference>
<dbReference type="AlphaFoldDB" id="A0A5A7MMH8"/>
<evidence type="ECO:0000313" key="6">
    <source>
        <dbReference type="Proteomes" id="UP000323105"/>
    </source>
</evidence>
<sequence length="347" mass="39271">MSAPQKTPSGSWRIQVFYKGARDAATFPTQREARAWADARRTELRAAAEGGAVAAKIRGEAFNLNDAMKKYGEEVSPEKRGVRWELLRIEAITTKHPHWPGKRRMAELDAQDLIQWRDARLKAVSKGTVLREIALVSHVLDTARQDWGWISSNPMADVRRPKTPDHRERIITGPEIRAMLRQLEWTRRRRATTTKHAVAHCFIAALQTGMRASEIANLEWDDVRDSFCILHTGRTKTGKGRQVPLTHAARRNIEMMRGFHDVLVFGVEAASLDALFRRHRAKAELDGFTFHDTRHTAATRMAQVLHVLDLCKAFGWTDTKRALTYYNPTGSDIAARLNAGRAATPIQ</sequence>
<keyword evidence="2" id="KW-0238">DNA-binding</keyword>
<evidence type="ECO:0000256" key="3">
    <source>
        <dbReference type="ARBA" id="ARBA00023172"/>
    </source>
</evidence>
<dbReference type="Gene3D" id="1.10.150.130">
    <property type="match status" value="1"/>
</dbReference>
<evidence type="ECO:0000313" key="5">
    <source>
        <dbReference type="EMBL" id="GEQ77974.1"/>
    </source>
</evidence>
<dbReference type="InterPro" id="IPR013762">
    <property type="entry name" value="Integrase-like_cat_sf"/>
</dbReference>
<dbReference type="PANTHER" id="PTHR30349">
    <property type="entry name" value="PHAGE INTEGRASE-RELATED"/>
    <property type="match status" value="1"/>
</dbReference>
<feature type="domain" description="Tyr recombinase" evidence="4">
    <location>
        <begin position="166"/>
        <end position="338"/>
    </location>
</feature>
<dbReference type="SUPFAM" id="SSF56349">
    <property type="entry name" value="DNA breaking-rejoining enzymes"/>
    <property type="match status" value="1"/>
</dbReference>
<evidence type="ECO:0000256" key="1">
    <source>
        <dbReference type="ARBA" id="ARBA00022908"/>
    </source>
</evidence>
<dbReference type="InterPro" id="IPR050090">
    <property type="entry name" value="Tyrosine_recombinase_XerCD"/>
</dbReference>
<dbReference type="EMBL" id="BKBW01000021">
    <property type="protein sequence ID" value="GEQ77974.1"/>
    <property type="molecule type" value="Genomic_DNA"/>
</dbReference>
<keyword evidence="3" id="KW-0233">DNA recombination</keyword>
<protein>
    <submittedName>
        <fullName evidence="5">Integrase</fullName>
    </submittedName>
</protein>
<dbReference type="GO" id="GO:0015074">
    <property type="term" value="P:DNA integration"/>
    <property type="evidence" value="ECO:0007669"/>
    <property type="project" value="UniProtKB-KW"/>
</dbReference>
<reference evidence="5 6" key="1">
    <citation type="journal article" date="2019" name="Microbiol. Resour. Announc.">
        <title>Draft Genome Sequence of Comamonas testosteroni TA441, a Bacterium That Has a Cryptic Phenol Degradation Gene Cluster.</title>
        <authorList>
            <person name="Arai H."/>
            <person name="Ishii M."/>
        </authorList>
    </citation>
    <scope>NUCLEOTIDE SEQUENCE [LARGE SCALE GENOMIC DNA]</scope>
    <source>
        <strain evidence="5 6">TA441</strain>
    </source>
</reference>
<name>A0A5A7MMH8_COMTE</name>
<proteinExistence type="predicted"/>
<dbReference type="Pfam" id="PF00589">
    <property type="entry name" value="Phage_integrase"/>
    <property type="match status" value="1"/>
</dbReference>
<dbReference type="GO" id="GO:0006310">
    <property type="term" value="P:DNA recombination"/>
    <property type="evidence" value="ECO:0007669"/>
    <property type="project" value="UniProtKB-KW"/>
</dbReference>
<evidence type="ECO:0000256" key="2">
    <source>
        <dbReference type="ARBA" id="ARBA00023125"/>
    </source>
</evidence>
<dbReference type="PROSITE" id="PS51898">
    <property type="entry name" value="TYR_RECOMBINASE"/>
    <property type="match status" value="1"/>
</dbReference>
<dbReference type="InterPro" id="IPR010998">
    <property type="entry name" value="Integrase_recombinase_N"/>
</dbReference>